<sequence>MSLLSLLIALAAEKSFSSAIWRFDYYYQKYLSFFKNNAILAKLKRNNLSYTIFILLPVAVVYGVLYLVEDGLLHLIISTLILIVAFGCVKTRGVYKQYLHASFQERKPPQRFIINNFCKTKTCPTWDLVKRLFG</sequence>
<name>A0ABS9X088_9GAMM</name>
<dbReference type="Proteomes" id="UP001139646">
    <property type="component" value="Unassembled WGS sequence"/>
</dbReference>
<dbReference type="Pfam" id="PF17113">
    <property type="entry name" value="AmpE"/>
    <property type="match status" value="1"/>
</dbReference>
<dbReference type="InterPro" id="IPR031347">
    <property type="entry name" value="AmpE"/>
</dbReference>
<protein>
    <submittedName>
        <fullName evidence="2">Regulatory signaling modulator protein AmpE</fullName>
    </submittedName>
</protein>
<gene>
    <name evidence="2" type="primary">ampE</name>
    <name evidence="2" type="ORF">L3081_06890</name>
</gene>
<proteinExistence type="predicted"/>
<feature type="transmembrane region" description="Helical" evidence="1">
    <location>
        <begin position="71"/>
        <end position="89"/>
    </location>
</feature>
<keyword evidence="3" id="KW-1185">Reference proteome</keyword>
<accession>A0ABS9X088</accession>
<evidence type="ECO:0000313" key="3">
    <source>
        <dbReference type="Proteomes" id="UP001139646"/>
    </source>
</evidence>
<keyword evidence="1" id="KW-0812">Transmembrane</keyword>
<evidence type="ECO:0000313" key="2">
    <source>
        <dbReference type="EMBL" id="MCI2283167.1"/>
    </source>
</evidence>
<evidence type="ECO:0000256" key="1">
    <source>
        <dbReference type="SAM" id="Phobius"/>
    </source>
</evidence>
<dbReference type="EMBL" id="JAKKSL010000001">
    <property type="protein sequence ID" value="MCI2283167.1"/>
    <property type="molecule type" value="Genomic_DNA"/>
</dbReference>
<feature type="transmembrane region" description="Helical" evidence="1">
    <location>
        <begin position="48"/>
        <end position="65"/>
    </location>
</feature>
<comment type="caution">
    <text evidence="2">The sequence shown here is derived from an EMBL/GenBank/DDBJ whole genome shotgun (WGS) entry which is preliminary data.</text>
</comment>
<keyword evidence="1" id="KW-0472">Membrane</keyword>
<organism evidence="2 3">
    <name type="scientific">Colwellia maritima</name>
    <dbReference type="NCBI Taxonomy" id="2912588"/>
    <lineage>
        <taxon>Bacteria</taxon>
        <taxon>Pseudomonadati</taxon>
        <taxon>Pseudomonadota</taxon>
        <taxon>Gammaproteobacteria</taxon>
        <taxon>Alteromonadales</taxon>
        <taxon>Colwelliaceae</taxon>
        <taxon>Colwellia</taxon>
    </lineage>
</organism>
<reference evidence="2" key="1">
    <citation type="submission" date="2022-01" db="EMBL/GenBank/DDBJ databases">
        <title>Colwellia maritima, isolated from seawater.</title>
        <authorList>
            <person name="Kristyanto S."/>
            <person name="Jung J."/>
            <person name="Jeon C.O."/>
        </authorList>
    </citation>
    <scope>NUCLEOTIDE SEQUENCE</scope>
    <source>
        <strain evidence="2">MSW7</strain>
    </source>
</reference>
<dbReference type="RefSeq" id="WP_242284410.1">
    <property type="nucleotide sequence ID" value="NZ_JAKKSL010000001.1"/>
</dbReference>
<keyword evidence="1" id="KW-1133">Transmembrane helix</keyword>